<evidence type="ECO:0000256" key="1">
    <source>
        <dbReference type="SAM" id="SignalP"/>
    </source>
</evidence>
<dbReference type="EMBL" id="WOCE01000006">
    <property type="protein sequence ID" value="KAE9612210.1"/>
    <property type="molecule type" value="Genomic_DNA"/>
</dbReference>
<evidence type="ECO:0000313" key="3">
    <source>
        <dbReference type="Proteomes" id="UP000447434"/>
    </source>
</evidence>
<feature type="chain" id="PRO_5025624475" evidence="1">
    <location>
        <begin position="26"/>
        <end position="140"/>
    </location>
</feature>
<feature type="signal peptide" evidence="1">
    <location>
        <begin position="1"/>
        <end position="25"/>
    </location>
</feature>
<keyword evidence="1" id="KW-0732">Signal</keyword>
<sequence length="140" mass="15798">MSATKKVFNHIAIFFCKLFSSVTLCCDSLTKVNNNLSEDSKLSGLISSKPSFSDDNKGISYANASLIFKTFVPVSFKHDRINLQVITPAKRLSVELDLDLPESSKCLHLCSFGIYHCSHISEIRHTQIGYHRKTYFIKYG</sequence>
<dbReference type="Proteomes" id="UP000447434">
    <property type="component" value="Chromosome 6"/>
</dbReference>
<name>A0A6A4QEI0_LUPAL</name>
<protein>
    <submittedName>
        <fullName evidence="2">Uncharacterized protein</fullName>
    </submittedName>
</protein>
<comment type="caution">
    <text evidence="2">The sequence shown here is derived from an EMBL/GenBank/DDBJ whole genome shotgun (WGS) entry which is preliminary data.</text>
</comment>
<proteinExistence type="predicted"/>
<keyword evidence="3" id="KW-1185">Reference proteome</keyword>
<evidence type="ECO:0000313" key="2">
    <source>
        <dbReference type="EMBL" id="KAE9612210.1"/>
    </source>
</evidence>
<dbReference type="AlphaFoldDB" id="A0A6A4QEI0"/>
<accession>A0A6A4QEI0</accession>
<organism evidence="2 3">
    <name type="scientific">Lupinus albus</name>
    <name type="common">White lupine</name>
    <name type="synonym">Lupinus termis</name>
    <dbReference type="NCBI Taxonomy" id="3870"/>
    <lineage>
        <taxon>Eukaryota</taxon>
        <taxon>Viridiplantae</taxon>
        <taxon>Streptophyta</taxon>
        <taxon>Embryophyta</taxon>
        <taxon>Tracheophyta</taxon>
        <taxon>Spermatophyta</taxon>
        <taxon>Magnoliopsida</taxon>
        <taxon>eudicotyledons</taxon>
        <taxon>Gunneridae</taxon>
        <taxon>Pentapetalae</taxon>
        <taxon>rosids</taxon>
        <taxon>fabids</taxon>
        <taxon>Fabales</taxon>
        <taxon>Fabaceae</taxon>
        <taxon>Papilionoideae</taxon>
        <taxon>50 kb inversion clade</taxon>
        <taxon>genistoids sensu lato</taxon>
        <taxon>core genistoids</taxon>
        <taxon>Genisteae</taxon>
        <taxon>Lupinus</taxon>
    </lineage>
</organism>
<gene>
    <name evidence="2" type="ORF">Lalb_Chr06g0170531</name>
</gene>
<reference evidence="3" key="1">
    <citation type="journal article" date="2020" name="Nat. Commun.">
        <title>Genome sequence of the cluster root forming white lupin.</title>
        <authorList>
            <person name="Hufnagel B."/>
            <person name="Marques A."/>
            <person name="Soriano A."/>
            <person name="Marques L."/>
            <person name="Divol F."/>
            <person name="Doumas P."/>
            <person name="Sallet E."/>
            <person name="Mancinotti D."/>
            <person name="Carrere S."/>
            <person name="Marande W."/>
            <person name="Arribat S."/>
            <person name="Keller J."/>
            <person name="Huneau C."/>
            <person name="Blein T."/>
            <person name="Aime D."/>
            <person name="Laguerre M."/>
            <person name="Taylor J."/>
            <person name="Schubert V."/>
            <person name="Nelson M."/>
            <person name="Geu-Flores F."/>
            <person name="Crespi M."/>
            <person name="Gallardo-Guerrero K."/>
            <person name="Delaux P.-M."/>
            <person name="Salse J."/>
            <person name="Berges H."/>
            <person name="Guyot R."/>
            <person name="Gouzy J."/>
            <person name="Peret B."/>
        </authorList>
    </citation>
    <scope>NUCLEOTIDE SEQUENCE [LARGE SCALE GENOMIC DNA]</scope>
    <source>
        <strain evidence="3">cv. Amiga</strain>
    </source>
</reference>